<dbReference type="EMBL" id="JBJQOH010000003">
    <property type="protein sequence ID" value="KAL3693852.1"/>
    <property type="molecule type" value="Genomic_DNA"/>
</dbReference>
<sequence length="629" mass="70700">MADTVIAPTDGTSTRSLENVLRQSRGENVGMSLRTWSKVSKQLDDVSKLLTLVYGEVGSVKTALADLQIDVHKLHVRLDEVDITKSQIELVKSDCSGLQLELGKCTAKIDELATVSITNFEQIKTSVERPHAEIGTPVIPDFNQAMVALETSLCSYVEKSKETQVAALEDHGKEIQARATREFNLRTVGLSEDATEDTREMIDRFLKNTLKVTSPRVERAVRVGRNDAGPRTVLRTSARGQGFGGIRVWARESKVTKVEVQYTDVLKQFVVLRVTSKNQHAFLIITYFAPPGAPIYANSVDESPYVALTSEVAKCQQTGPVILVGDFNCRISSAQREDLGDHGAGWRTENTMDPWKRTSEDKECNQFANGFLSLASVCGLTILNGTSKFPLTQERTFQSERGFSVIDYLLVDRQARDTITSFRLLPFQPESDHRPLLFSISGYTRSQKTYMIQPQPRQFLDYKLRDRFSELLETRIQGVTDSGSVVSTIVTTADEVFRTGPLGDQPWSSETCKEARRKALNSADSERSNAFRSYKKLIRSLKRKYIREQQVILTEELTHTPQLFWIRFQVPRSIPELSRPELVGYLQHLYFIPQAEKMPQAIGAVCVFSKDEVERTLASMKAGTARDLH</sequence>
<dbReference type="InterPro" id="IPR005135">
    <property type="entry name" value="Endo/exonuclease/phosphatase"/>
</dbReference>
<dbReference type="Proteomes" id="UP001633002">
    <property type="component" value="Unassembled WGS sequence"/>
</dbReference>
<reference evidence="2 3" key="1">
    <citation type="submission" date="2024-09" db="EMBL/GenBank/DDBJ databases">
        <title>Chromosome-scale assembly of Riccia sorocarpa.</title>
        <authorList>
            <person name="Paukszto L."/>
        </authorList>
    </citation>
    <scope>NUCLEOTIDE SEQUENCE [LARGE SCALE GENOMIC DNA]</scope>
    <source>
        <strain evidence="2">LP-2024</strain>
        <tissue evidence="2">Aerial parts of the thallus</tissue>
    </source>
</reference>
<dbReference type="AlphaFoldDB" id="A0ABD3HU41"/>
<protein>
    <recommendedName>
        <fullName evidence="1">Endonuclease/exonuclease/phosphatase domain-containing protein</fullName>
    </recommendedName>
</protein>
<dbReference type="Pfam" id="PF03372">
    <property type="entry name" value="Exo_endo_phos"/>
    <property type="match status" value="1"/>
</dbReference>
<comment type="caution">
    <text evidence="2">The sequence shown here is derived from an EMBL/GenBank/DDBJ whole genome shotgun (WGS) entry which is preliminary data.</text>
</comment>
<accession>A0ABD3HU41</accession>
<name>A0ABD3HU41_9MARC</name>
<gene>
    <name evidence="2" type="ORF">R1sor_007503</name>
</gene>
<feature type="domain" description="Endonuclease/exonuclease/phosphatase" evidence="1">
    <location>
        <begin position="237"/>
        <end position="433"/>
    </location>
</feature>
<keyword evidence="3" id="KW-1185">Reference proteome</keyword>
<evidence type="ECO:0000313" key="3">
    <source>
        <dbReference type="Proteomes" id="UP001633002"/>
    </source>
</evidence>
<proteinExistence type="predicted"/>
<dbReference type="Gene3D" id="3.60.10.10">
    <property type="entry name" value="Endonuclease/exonuclease/phosphatase"/>
    <property type="match status" value="1"/>
</dbReference>
<dbReference type="InterPro" id="IPR036691">
    <property type="entry name" value="Endo/exonu/phosph_ase_sf"/>
</dbReference>
<evidence type="ECO:0000259" key="1">
    <source>
        <dbReference type="Pfam" id="PF03372"/>
    </source>
</evidence>
<evidence type="ECO:0000313" key="2">
    <source>
        <dbReference type="EMBL" id="KAL3693852.1"/>
    </source>
</evidence>
<dbReference type="SUPFAM" id="SSF56219">
    <property type="entry name" value="DNase I-like"/>
    <property type="match status" value="1"/>
</dbReference>
<organism evidence="2 3">
    <name type="scientific">Riccia sorocarpa</name>
    <dbReference type="NCBI Taxonomy" id="122646"/>
    <lineage>
        <taxon>Eukaryota</taxon>
        <taxon>Viridiplantae</taxon>
        <taxon>Streptophyta</taxon>
        <taxon>Embryophyta</taxon>
        <taxon>Marchantiophyta</taxon>
        <taxon>Marchantiopsida</taxon>
        <taxon>Marchantiidae</taxon>
        <taxon>Marchantiales</taxon>
        <taxon>Ricciaceae</taxon>
        <taxon>Riccia</taxon>
    </lineage>
</organism>